<dbReference type="Gene3D" id="3.40.50.2300">
    <property type="match status" value="2"/>
</dbReference>
<dbReference type="SMART" id="SM00354">
    <property type="entry name" value="HTH_LACI"/>
    <property type="match status" value="1"/>
</dbReference>
<dbReference type="Pfam" id="PF00532">
    <property type="entry name" value="Peripla_BP_1"/>
    <property type="match status" value="1"/>
</dbReference>
<dbReference type="PROSITE" id="PS00356">
    <property type="entry name" value="HTH_LACI_1"/>
    <property type="match status" value="1"/>
</dbReference>
<dbReference type="GO" id="GO:0003700">
    <property type="term" value="F:DNA-binding transcription factor activity"/>
    <property type="evidence" value="ECO:0007669"/>
    <property type="project" value="TreeGrafter"/>
</dbReference>
<dbReference type="Gene3D" id="1.10.260.40">
    <property type="entry name" value="lambda repressor-like DNA-binding domains"/>
    <property type="match status" value="1"/>
</dbReference>
<proteinExistence type="predicted"/>
<evidence type="ECO:0000313" key="5">
    <source>
        <dbReference type="EMBL" id="TDG73889.1"/>
    </source>
</evidence>
<dbReference type="PROSITE" id="PS50932">
    <property type="entry name" value="HTH_LACI_2"/>
    <property type="match status" value="1"/>
</dbReference>
<dbReference type="GO" id="GO:0000976">
    <property type="term" value="F:transcription cis-regulatory region binding"/>
    <property type="evidence" value="ECO:0007669"/>
    <property type="project" value="TreeGrafter"/>
</dbReference>
<feature type="domain" description="HTH lacI-type" evidence="4">
    <location>
        <begin position="3"/>
        <end position="58"/>
    </location>
</feature>
<dbReference type="Proteomes" id="UP000295181">
    <property type="component" value="Unassembled WGS sequence"/>
</dbReference>
<gene>
    <name evidence="5" type="ORF">C5L32_000311</name>
</gene>
<dbReference type="SUPFAM" id="SSF47413">
    <property type="entry name" value="lambda repressor-like DNA-binding domains"/>
    <property type="match status" value="1"/>
</dbReference>
<evidence type="ECO:0000256" key="2">
    <source>
        <dbReference type="ARBA" id="ARBA00023125"/>
    </source>
</evidence>
<dbReference type="PANTHER" id="PTHR30146:SF109">
    <property type="entry name" value="HTH-TYPE TRANSCRIPTIONAL REGULATOR GALS"/>
    <property type="match status" value="1"/>
</dbReference>
<evidence type="ECO:0000259" key="4">
    <source>
        <dbReference type="PROSITE" id="PS50932"/>
    </source>
</evidence>
<evidence type="ECO:0000256" key="1">
    <source>
        <dbReference type="ARBA" id="ARBA00023015"/>
    </source>
</evidence>
<sequence>MAATIKDVARAAGVSPATVSRVLSNQKAFYSEKTAQKVRAAVKQLGYRRNTSAVELVTQRSKVIAVLVSSTQTNFSDQILKGIQEQARVHNLSVMIIFAGEGDAEVQAKAIRTVIERSVMGILLVAIDLDPSNDELLENANIPFIFISMTLKNSAFPFISSNDFDIGYQATKYLIGKGHQKIGLAATDLDSFVGHLRYEGYRDAMRDNHLSFDEDWICGGHFTYEDGVNAMEHYGPQTELTAVISSSDLAGIGILNQATNYGMKVPDRLAILTIDGTQLCDIVRPKLSSVTQSFFEMGANGMDMLVSDSFKEFYSMYTVDCKFNPNFLTNWSA</sequence>
<reference evidence="5 6" key="1">
    <citation type="journal article" date="2019" name="Appl. Microbiol. Biotechnol.">
        <title>Uncovering carbohydrate metabolism through a genotype-phenotype association study of 56 lactic acid bacteria genomes.</title>
        <authorList>
            <person name="Buron-Moles G."/>
            <person name="Chailyan A."/>
            <person name="Dolejs I."/>
            <person name="Forster J."/>
            <person name="Miks M.H."/>
        </authorList>
    </citation>
    <scope>NUCLEOTIDE SEQUENCE [LARGE SCALE GENOMIC DNA]</scope>
    <source>
        <strain evidence="5 6">ATCC 4005</strain>
    </source>
</reference>
<dbReference type="CDD" id="cd01392">
    <property type="entry name" value="HTH_LacI"/>
    <property type="match status" value="1"/>
</dbReference>
<dbReference type="SUPFAM" id="SSF53822">
    <property type="entry name" value="Periplasmic binding protein-like I"/>
    <property type="match status" value="1"/>
</dbReference>
<comment type="caution">
    <text evidence="5">The sequence shown here is derived from an EMBL/GenBank/DDBJ whole genome shotgun (WGS) entry which is preliminary data.</text>
</comment>
<dbReference type="InterPro" id="IPR001761">
    <property type="entry name" value="Peripla_BP/Lac1_sug-bd_dom"/>
</dbReference>
<dbReference type="InterPro" id="IPR000843">
    <property type="entry name" value="HTH_LacI"/>
</dbReference>
<keyword evidence="2" id="KW-0238">DNA-binding</keyword>
<dbReference type="PANTHER" id="PTHR30146">
    <property type="entry name" value="LACI-RELATED TRANSCRIPTIONAL REPRESSOR"/>
    <property type="match status" value="1"/>
</dbReference>
<dbReference type="Pfam" id="PF00356">
    <property type="entry name" value="LacI"/>
    <property type="match status" value="1"/>
</dbReference>
<dbReference type="PRINTS" id="PR00036">
    <property type="entry name" value="HTHLACI"/>
</dbReference>
<keyword evidence="3" id="KW-0804">Transcription</keyword>
<evidence type="ECO:0000313" key="6">
    <source>
        <dbReference type="Proteomes" id="UP000295181"/>
    </source>
</evidence>
<name>A0A4R5NH82_LENBU</name>
<dbReference type="InterPro" id="IPR028082">
    <property type="entry name" value="Peripla_BP_I"/>
</dbReference>
<organism evidence="5 6">
    <name type="scientific">Lentilactobacillus buchneri DSM 20057</name>
    <dbReference type="NCBI Taxonomy" id="1423728"/>
    <lineage>
        <taxon>Bacteria</taxon>
        <taxon>Bacillati</taxon>
        <taxon>Bacillota</taxon>
        <taxon>Bacilli</taxon>
        <taxon>Lactobacillales</taxon>
        <taxon>Lactobacillaceae</taxon>
        <taxon>Lentilactobacillus</taxon>
    </lineage>
</organism>
<accession>A0A4R5NH82</accession>
<dbReference type="AlphaFoldDB" id="A0A4R5NH82"/>
<keyword evidence="1" id="KW-0805">Transcription regulation</keyword>
<protein>
    <recommendedName>
        <fullName evidence="4">HTH lacI-type domain-containing protein</fullName>
    </recommendedName>
</protein>
<dbReference type="EMBL" id="PUFP01000076">
    <property type="protein sequence ID" value="TDG73889.1"/>
    <property type="molecule type" value="Genomic_DNA"/>
</dbReference>
<dbReference type="InterPro" id="IPR010982">
    <property type="entry name" value="Lambda_DNA-bd_dom_sf"/>
</dbReference>
<evidence type="ECO:0000256" key="3">
    <source>
        <dbReference type="ARBA" id="ARBA00023163"/>
    </source>
</evidence>